<organism evidence="1 2">
    <name type="scientific">Clonostachys chloroleuca</name>
    <dbReference type="NCBI Taxonomy" id="1926264"/>
    <lineage>
        <taxon>Eukaryota</taxon>
        <taxon>Fungi</taxon>
        <taxon>Dikarya</taxon>
        <taxon>Ascomycota</taxon>
        <taxon>Pezizomycotina</taxon>
        <taxon>Sordariomycetes</taxon>
        <taxon>Hypocreomycetidae</taxon>
        <taxon>Hypocreales</taxon>
        <taxon>Bionectriaceae</taxon>
        <taxon>Clonostachys</taxon>
    </lineage>
</organism>
<gene>
    <name evidence="1" type="ORF">CCHLO57077_00016450</name>
</gene>
<evidence type="ECO:0000313" key="2">
    <source>
        <dbReference type="Proteomes" id="UP001160390"/>
    </source>
</evidence>
<comment type="caution">
    <text evidence="1">The sequence shown here is derived from an EMBL/GenBank/DDBJ whole genome shotgun (WGS) entry which is preliminary data.</text>
</comment>
<proteinExistence type="predicted"/>
<dbReference type="EMBL" id="CABFNP030000852">
    <property type="protein sequence ID" value="CAI6088660.1"/>
    <property type="molecule type" value="Genomic_DNA"/>
</dbReference>
<reference evidence="1" key="1">
    <citation type="submission" date="2023-01" db="EMBL/GenBank/DDBJ databases">
        <authorList>
            <person name="Piombo E."/>
        </authorList>
    </citation>
    <scope>NUCLEOTIDE SEQUENCE</scope>
</reference>
<protein>
    <submittedName>
        <fullName evidence="1">Uncharacterized protein</fullName>
    </submittedName>
</protein>
<dbReference type="Proteomes" id="UP001160390">
    <property type="component" value="Unassembled WGS sequence"/>
</dbReference>
<evidence type="ECO:0000313" key="1">
    <source>
        <dbReference type="EMBL" id="CAI6088660.1"/>
    </source>
</evidence>
<dbReference type="AlphaFoldDB" id="A0AA35M1A1"/>
<sequence length="59" mass="6460">MTGKKVGNMTYPTLSVYTMIFGGRSPSVKISELGLYVKIRLRVLYSPQVIAGKSPSSHN</sequence>
<name>A0AA35M1A1_9HYPO</name>
<accession>A0AA35M1A1</accession>
<keyword evidence="2" id="KW-1185">Reference proteome</keyword>